<dbReference type="AlphaFoldDB" id="A0A3D9UHW5"/>
<evidence type="ECO:0000256" key="6">
    <source>
        <dbReference type="SAM" id="Phobius"/>
    </source>
</evidence>
<sequence>MKKSGLITIFCLCYFVVNFNISFIYPMLPSLQHHFSANEHHIALLLGAFPFIAFFGNLLYGPFIDKYGKKKFILIGATGCVLSYAGSIFSTNIQELITFRILSGFFVPMMGATIFPLIMEFFNRENRLFVTGIVQGAASFAQLVALPLGILSGDKIAWYFPFMLLVVILIISVTLMLLLLDAEKPVTVQSINLKNYLAKYTSLLRNRQVLNYLLLYALFGLSVFVVFGMYAYWLSKTGVGDNYQLAILFMFSGITGLVASTTISRVNKIFASTGSLIVLLLSIAMVSVMLMPMLAGYIVLQTVLFSLFSWVRSSINPLIFFDVYQQVDNAERSTLNGVMNASFQLATSIGGMISTGCLFYAPSFWLNSAVFCGFLVLCLLLTLKNTQKLANEVTL</sequence>
<feature type="transmembrane region" description="Helical" evidence="6">
    <location>
        <begin position="364"/>
        <end position="383"/>
    </location>
</feature>
<organism evidence="8 9">
    <name type="scientific">Xenorhabdus cabanillasii</name>
    <dbReference type="NCBI Taxonomy" id="351673"/>
    <lineage>
        <taxon>Bacteria</taxon>
        <taxon>Pseudomonadati</taxon>
        <taxon>Pseudomonadota</taxon>
        <taxon>Gammaproteobacteria</taxon>
        <taxon>Enterobacterales</taxon>
        <taxon>Morganellaceae</taxon>
        <taxon>Xenorhabdus</taxon>
    </lineage>
</organism>
<evidence type="ECO:0000313" key="8">
    <source>
        <dbReference type="EMBL" id="REF27983.1"/>
    </source>
</evidence>
<dbReference type="GO" id="GO:0022857">
    <property type="term" value="F:transmembrane transporter activity"/>
    <property type="evidence" value="ECO:0007669"/>
    <property type="project" value="InterPro"/>
</dbReference>
<dbReference type="Pfam" id="PF07690">
    <property type="entry name" value="MFS_1"/>
    <property type="match status" value="1"/>
</dbReference>
<dbReference type="RefSeq" id="WP_115826853.1">
    <property type="nucleotide sequence ID" value="NZ_QTUB01000001.1"/>
</dbReference>
<keyword evidence="2" id="KW-1003">Cell membrane</keyword>
<feature type="transmembrane region" description="Helical" evidence="6">
    <location>
        <begin position="209"/>
        <end position="233"/>
    </location>
</feature>
<dbReference type="Proteomes" id="UP000256294">
    <property type="component" value="Unassembled WGS sequence"/>
</dbReference>
<feature type="transmembrane region" description="Helical" evidence="6">
    <location>
        <begin position="128"/>
        <end position="150"/>
    </location>
</feature>
<dbReference type="PROSITE" id="PS50850">
    <property type="entry name" value="MFS"/>
    <property type="match status" value="1"/>
</dbReference>
<dbReference type="InterPro" id="IPR020846">
    <property type="entry name" value="MFS_dom"/>
</dbReference>
<comment type="caution">
    <text evidence="8">The sequence shown here is derived from an EMBL/GenBank/DDBJ whole genome shotgun (WGS) entry which is preliminary data.</text>
</comment>
<gene>
    <name evidence="8" type="ORF">BDD26_2831</name>
</gene>
<feature type="transmembrane region" description="Helical" evidence="6">
    <location>
        <begin position="72"/>
        <end position="91"/>
    </location>
</feature>
<evidence type="ECO:0000256" key="2">
    <source>
        <dbReference type="ARBA" id="ARBA00022475"/>
    </source>
</evidence>
<reference evidence="8 9" key="1">
    <citation type="submission" date="2018-08" db="EMBL/GenBank/DDBJ databases">
        <title>Genomic Encyclopedia of Archaeal and Bacterial Type Strains, Phase II (KMG-II): from individual species to whole genera.</title>
        <authorList>
            <person name="Goeker M."/>
        </authorList>
    </citation>
    <scope>NUCLEOTIDE SEQUENCE [LARGE SCALE GENOMIC DNA]</scope>
    <source>
        <strain evidence="8 9">DSM 17905</strain>
    </source>
</reference>
<comment type="subcellular location">
    <subcellularLocation>
        <location evidence="1">Cell membrane</location>
        <topology evidence="1">Multi-pass membrane protein</topology>
    </subcellularLocation>
</comment>
<dbReference type="GO" id="GO:0005886">
    <property type="term" value="C:plasma membrane"/>
    <property type="evidence" value="ECO:0007669"/>
    <property type="project" value="UniProtKB-SubCell"/>
</dbReference>
<feature type="domain" description="Major facilitator superfamily (MFS) profile" evidence="7">
    <location>
        <begin position="6"/>
        <end position="386"/>
    </location>
</feature>
<dbReference type="InterPro" id="IPR036259">
    <property type="entry name" value="MFS_trans_sf"/>
</dbReference>
<dbReference type="InterPro" id="IPR050189">
    <property type="entry name" value="MFS_Efflux_Transporters"/>
</dbReference>
<evidence type="ECO:0000256" key="5">
    <source>
        <dbReference type="ARBA" id="ARBA00023136"/>
    </source>
</evidence>
<dbReference type="PANTHER" id="PTHR43124:SF3">
    <property type="entry name" value="CHLORAMPHENICOL EFFLUX PUMP RV0191"/>
    <property type="match status" value="1"/>
</dbReference>
<evidence type="ECO:0000256" key="4">
    <source>
        <dbReference type="ARBA" id="ARBA00022989"/>
    </source>
</evidence>
<keyword evidence="4 6" id="KW-1133">Transmembrane helix</keyword>
<keyword evidence="5 6" id="KW-0472">Membrane</keyword>
<proteinExistence type="predicted"/>
<dbReference type="PANTHER" id="PTHR43124">
    <property type="entry name" value="PURINE EFFLUX PUMP PBUE"/>
    <property type="match status" value="1"/>
</dbReference>
<dbReference type="SUPFAM" id="SSF103473">
    <property type="entry name" value="MFS general substrate transporter"/>
    <property type="match status" value="1"/>
</dbReference>
<evidence type="ECO:0000256" key="3">
    <source>
        <dbReference type="ARBA" id="ARBA00022692"/>
    </source>
</evidence>
<evidence type="ECO:0000256" key="1">
    <source>
        <dbReference type="ARBA" id="ARBA00004651"/>
    </source>
</evidence>
<keyword evidence="3 6" id="KW-0812">Transmembrane</keyword>
<feature type="transmembrane region" description="Helical" evidence="6">
    <location>
        <begin position="40"/>
        <end position="60"/>
    </location>
</feature>
<keyword evidence="9" id="KW-1185">Reference proteome</keyword>
<feature type="transmembrane region" description="Helical" evidence="6">
    <location>
        <begin position="7"/>
        <end position="28"/>
    </location>
</feature>
<feature type="transmembrane region" description="Helical" evidence="6">
    <location>
        <begin position="97"/>
        <end position="119"/>
    </location>
</feature>
<feature type="transmembrane region" description="Helical" evidence="6">
    <location>
        <begin position="245"/>
        <end position="264"/>
    </location>
</feature>
<accession>A0A3D9UHW5</accession>
<evidence type="ECO:0000313" key="9">
    <source>
        <dbReference type="Proteomes" id="UP000256294"/>
    </source>
</evidence>
<name>A0A3D9UHW5_9GAMM</name>
<feature type="transmembrane region" description="Helical" evidence="6">
    <location>
        <begin position="276"/>
        <end position="300"/>
    </location>
</feature>
<dbReference type="Gene3D" id="1.20.1250.20">
    <property type="entry name" value="MFS general substrate transporter like domains"/>
    <property type="match status" value="1"/>
</dbReference>
<dbReference type="EMBL" id="QTUB01000001">
    <property type="protein sequence ID" value="REF27983.1"/>
    <property type="molecule type" value="Genomic_DNA"/>
</dbReference>
<feature type="transmembrane region" description="Helical" evidence="6">
    <location>
        <begin position="156"/>
        <end position="180"/>
    </location>
</feature>
<dbReference type="InterPro" id="IPR011701">
    <property type="entry name" value="MFS"/>
</dbReference>
<evidence type="ECO:0000259" key="7">
    <source>
        <dbReference type="PROSITE" id="PS50850"/>
    </source>
</evidence>
<protein>
    <submittedName>
        <fullName evidence="8">Putative MFS family arabinose efflux permease</fullName>
    </submittedName>
</protein>